<dbReference type="EMBL" id="JSYZ01000017">
    <property type="protein sequence ID" value="KPA89213.1"/>
    <property type="molecule type" value="Genomic_DNA"/>
</dbReference>
<dbReference type="Gene3D" id="1.20.120.530">
    <property type="entry name" value="GntR ligand-binding domain-like"/>
    <property type="match status" value="1"/>
</dbReference>
<dbReference type="InterPro" id="IPR011711">
    <property type="entry name" value="GntR_C"/>
</dbReference>
<evidence type="ECO:0000256" key="1">
    <source>
        <dbReference type="ARBA" id="ARBA00023015"/>
    </source>
</evidence>
<dbReference type="PANTHER" id="PTHR43537:SF53">
    <property type="entry name" value="HTH-TYPE TRANSCRIPTIONAL REPRESSOR NANR"/>
    <property type="match status" value="1"/>
</dbReference>
<accession>A0A0N0E2S2</accession>
<dbReference type="Pfam" id="PF07729">
    <property type="entry name" value="FCD"/>
    <property type="match status" value="1"/>
</dbReference>
<dbReference type="STRING" id="50340.PF66_04368"/>
<dbReference type="SUPFAM" id="SSF46785">
    <property type="entry name" value="Winged helix' DNA-binding domain"/>
    <property type="match status" value="1"/>
</dbReference>
<proteinExistence type="predicted"/>
<protein>
    <submittedName>
        <fullName evidence="5">Transcriptional regulator</fullName>
    </submittedName>
</protein>
<feature type="domain" description="GntR C-terminal" evidence="4">
    <location>
        <begin position="97"/>
        <end position="217"/>
    </location>
</feature>
<dbReference type="InterPro" id="IPR008920">
    <property type="entry name" value="TF_FadR/GntR_C"/>
</dbReference>
<dbReference type="SUPFAM" id="SSF48008">
    <property type="entry name" value="GntR ligand-binding domain-like"/>
    <property type="match status" value="1"/>
</dbReference>
<evidence type="ECO:0000313" key="6">
    <source>
        <dbReference type="Proteomes" id="UP000037931"/>
    </source>
</evidence>
<evidence type="ECO:0000259" key="4">
    <source>
        <dbReference type="SMART" id="SM00895"/>
    </source>
</evidence>
<name>A0A0N0E2S2_9PSED</name>
<dbReference type="InterPro" id="IPR036390">
    <property type="entry name" value="WH_DNA-bd_sf"/>
</dbReference>
<dbReference type="InterPro" id="IPR036388">
    <property type="entry name" value="WH-like_DNA-bd_sf"/>
</dbReference>
<evidence type="ECO:0000256" key="2">
    <source>
        <dbReference type="ARBA" id="ARBA00023125"/>
    </source>
</evidence>
<dbReference type="AlphaFoldDB" id="A0A0N0E2S2"/>
<gene>
    <name evidence="5" type="ORF">PF66_04368</name>
</gene>
<dbReference type="RefSeq" id="WP_054063767.1">
    <property type="nucleotide sequence ID" value="NZ_JSYZ01000017.1"/>
</dbReference>
<keyword evidence="3" id="KW-0804">Transcription</keyword>
<keyword evidence="1" id="KW-0805">Transcription regulation</keyword>
<keyword evidence="6" id="KW-1185">Reference proteome</keyword>
<evidence type="ECO:0000256" key="3">
    <source>
        <dbReference type="ARBA" id="ARBA00023163"/>
    </source>
</evidence>
<keyword evidence="2" id="KW-0238">DNA-binding</keyword>
<dbReference type="SMART" id="SM00895">
    <property type="entry name" value="FCD"/>
    <property type="match status" value="1"/>
</dbReference>
<sequence>MNSVATLLPFPAARARRRPHARQALPGADGLYTRVFEDILEGRFAAGLSEELLMRTYTAGRSEVRRVVTRLTRQRIIHARPNQRAHVAQPDAEQIRQVLQARRMAEYSTIERVCATVTDLALESLRGLVARERQSCESNRQKTAIRLGTEFHLELARMAGNTPLVHFLEELVPLTGLALMQHPPRTEDWRIREAIVNAMENGDVVTAMVELTAYLERLAALQWS</sequence>
<dbReference type="PANTHER" id="PTHR43537">
    <property type="entry name" value="TRANSCRIPTIONAL REGULATOR, GNTR FAMILY"/>
    <property type="match status" value="1"/>
</dbReference>
<dbReference type="PATRIC" id="fig|50340.43.peg.1671"/>
<dbReference type="Gene3D" id="1.10.10.10">
    <property type="entry name" value="Winged helix-like DNA-binding domain superfamily/Winged helix DNA-binding domain"/>
    <property type="match status" value="1"/>
</dbReference>
<reference evidence="5 6" key="1">
    <citation type="journal article" date="2015" name="PLoS ONE">
        <title>Rice-Infecting Pseudomonas Genomes Are Highly Accessorized and Harbor Multiple Putative Virulence Mechanisms to Cause Sheath Brown Rot.</title>
        <authorList>
            <person name="Quibod I.L."/>
            <person name="Grande G."/>
            <person name="Oreiro E.G."/>
            <person name="Borja F.N."/>
            <person name="Dossa G.S."/>
            <person name="Mauleon R."/>
            <person name="Cruz C.V."/>
            <person name="Oliva R."/>
        </authorList>
    </citation>
    <scope>NUCLEOTIDE SEQUENCE [LARGE SCALE GENOMIC DNA]</scope>
    <source>
        <strain evidence="5 6">IRRI 6609</strain>
    </source>
</reference>
<evidence type="ECO:0000313" key="5">
    <source>
        <dbReference type="EMBL" id="KPA89213.1"/>
    </source>
</evidence>
<dbReference type="GO" id="GO:0003677">
    <property type="term" value="F:DNA binding"/>
    <property type="evidence" value="ECO:0007669"/>
    <property type="project" value="UniProtKB-KW"/>
</dbReference>
<organism evidence="5 6">
    <name type="scientific">Pseudomonas asplenii</name>
    <dbReference type="NCBI Taxonomy" id="53407"/>
    <lineage>
        <taxon>Bacteria</taxon>
        <taxon>Pseudomonadati</taxon>
        <taxon>Pseudomonadota</taxon>
        <taxon>Gammaproteobacteria</taxon>
        <taxon>Pseudomonadales</taxon>
        <taxon>Pseudomonadaceae</taxon>
        <taxon>Pseudomonas</taxon>
    </lineage>
</organism>
<dbReference type="OrthoDB" id="5243844at2"/>
<comment type="caution">
    <text evidence="5">The sequence shown here is derived from an EMBL/GenBank/DDBJ whole genome shotgun (WGS) entry which is preliminary data.</text>
</comment>
<dbReference type="Proteomes" id="UP000037931">
    <property type="component" value="Unassembled WGS sequence"/>
</dbReference>